<dbReference type="EMBL" id="CM035422">
    <property type="protein sequence ID" value="KAH7373179.1"/>
    <property type="molecule type" value="Genomic_DNA"/>
</dbReference>
<dbReference type="OrthoDB" id="6086417at2759"/>
<comment type="caution">
    <text evidence="1">The sequence shown here is derived from an EMBL/GenBank/DDBJ whole genome shotgun (WGS) entry which is preliminary data.</text>
</comment>
<organism evidence="1 2">
    <name type="scientific">Ceratopteris richardii</name>
    <name type="common">Triangle waterfern</name>
    <dbReference type="NCBI Taxonomy" id="49495"/>
    <lineage>
        <taxon>Eukaryota</taxon>
        <taxon>Viridiplantae</taxon>
        <taxon>Streptophyta</taxon>
        <taxon>Embryophyta</taxon>
        <taxon>Tracheophyta</taxon>
        <taxon>Polypodiopsida</taxon>
        <taxon>Polypodiidae</taxon>
        <taxon>Polypodiales</taxon>
        <taxon>Pteridineae</taxon>
        <taxon>Pteridaceae</taxon>
        <taxon>Parkerioideae</taxon>
        <taxon>Ceratopteris</taxon>
    </lineage>
</organism>
<evidence type="ECO:0000313" key="1">
    <source>
        <dbReference type="EMBL" id="KAH7373179.1"/>
    </source>
</evidence>
<dbReference type="Proteomes" id="UP000825935">
    <property type="component" value="Chromosome 17"/>
</dbReference>
<proteinExistence type="predicted"/>
<evidence type="ECO:0008006" key="3">
    <source>
        <dbReference type="Google" id="ProtNLM"/>
    </source>
</evidence>
<protein>
    <recommendedName>
        <fullName evidence="3">Retrotransposon gag domain-containing protein</fullName>
    </recommendedName>
</protein>
<gene>
    <name evidence="1" type="ORF">KP509_17G042900</name>
</gene>
<keyword evidence="2" id="KW-1185">Reference proteome</keyword>
<sequence>MDQRHTTPLGDFPRFLGSSDEDPDAHIQLFELICGAHEIVDDGRKLQIFPATLRGDAIEWYANLGVHERTSYDDLKTNFLRKFRGANESIDKYIDRMDPIVRKLGNSAPDRETLKRQFLVGLNDEKVERYIRLKRPISVDEAKHEARVWEEVQSILQMHRDRTISPSRSLQEYRENSKMVDINEEKIVEIIEKLKSDLFARIEPTPFTTYVRKGIPSSSRKWDIEKNNELESTRACKTSAI</sequence>
<accession>A0A8T2SVQ3</accession>
<dbReference type="AlphaFoldDB" id="A0A8T2SVQ3"/>
<dbReference type="PANTHER" id="PTHR33223">
    <property type="entry name" value="CCHC-TYPE DOMAIN-CONTAINING PROTEIN"/>
    <property type="match status" value="1"/>
</dbReference>
<dbReference type="PANTHER" id="PTHR33223:SF6">
    <property type="entry name" value="CCHC-TYPE DOMAIN-CONTAINING PROTEIN"/>
    <property type="match status" value="1"/>
</dbReference>
<evidence type="ECO:0000313" key="2">
    <source>
        <dbReference type="Proteomes" id="UP000825935"/>
    </source>
</evidence>
<name>A0A8T2SVQ3_CERRI</name>
<reference evidence="1" key="1">
    <citation type="submission" date="2021-08" db="EMBL/GenBank/DDBJ databases">
        <title>WGS assembly of Ceratopteris richardii.</title>
        <authorList>
            <person name="Marchant D.B."/>
            <person name="Chen G."/>
            <person name="Jenkins J."/>
            <person name="Shu S."/>
            <person name="Leebens-Mack J."/>
            <person name="Grimwood J."/>
            <person name="Schmutz J."/>
            <person name="Soltis P."/>
            <person name="Soltis D."/>
            <person name="Chen Z.-H."/>
        </authorList>
    </citation>
    <scope>NUCLEOTIDE SEQUENCE</scope>
    <source>
        <strain evidence="1">Whitten #5841</strain>
        <tissue evidence="1">Leaf</tissue>
    </source>
</reference>